<feature type="region of interest" description="Disordered" evidence="1">
    <location>
        <begin position="1"/>
        <end position="29"/>
    </location>
</feature>
<accession>A0A8H8WSM1</accession>
<feature type="compositionally biased region" description="Basic residues" evidence="1">
    <location>
        <begin position="13"/>
        <end position="25"/>
    </location>
</feature>
<evidence type="ECO:0000256" key="1">
    <source>
        <dbReference type="SAM" id="MobiDB-lite"/>
    </source>
</evidence>
<evidence type="ECO:0000313" key="3">
    <source>
        <dbReference type="Proteomes" id="UP000663508"/>
    </source>
</evidence>
<name>A0A8H8WSM1_9HYPH</name>
<protein>
    <submittedName>
        <fullName evidence="2">Uncharacterized protein</fullName>
    </submittedName>
</protein>
<gene>
    <name evidence="2" type="ORF">mvi_20750</name>
</gene>
<sequence>MDGLRPAPDLTLPRRRARRQGRRFPRNPGFRERTMDYIDELRDGAAEHFREWLAALSAEDGYARAAAWGLRLQLEGLTPAEALVRVAEGMERHAGPHRVLYAASVAGGAYDDPDAIESMMETVEAILSDRVLSEAEREETRRSRIVARIRLGSYDEVDIEWLEVRAAAMTDAEMLKMDPFDGEEITELSRRVVTCGTAVRDHWTRRVIEPGERHLVLREALQGREHETRHSELSAYLHVVAGDGGAAEFLDVYDEHVALAS</sequence>
<reference evidence="2" key="1">
    <citation type="submission" date="2020-11" db="EMBL/GenBank/DDBJ databases">
        <title>Complete genome sequence of a novel pathogenic Methylobacterium strain isolated from rice in Vietnam.</title>
        <authorList>
            <person name="Lai K."/>
            <person name="Okazaki S."/>
            <person name="Higashi K."/>
            <person name="Mori H."/>
            <person name="Toyoda A."/>
            <person name="Kurokawa K."/>
        </authorList>
    </citation>
    <scope>NUCLEOTIDE SEQUENCE</scope>
    <source>
        <strain evidence="2">VL1</strain>
    </source>
</reference>
<dbReference type="EMBL" id="AP024145">
    <property type="protein sequence ID" value="BCM83614.1"/>
    <property type="molecule type" value="Genomic_DNA"/>
</dbReference>
<dbReference type="AlphaFoldDB" id="A0A8H8WSM1"/>
<feature type="compositionally biased region" description="Low complexity" evidence="1">
    <location>
        <begin position="1"/>
        <end position="11"/>
    </location>
</feature>
<organism evidence="2 3">
    <name type="scientific">Methylobacterium indicum</name>
    <dbReference type="NCBI Taxonomy" id="1775910"/>
    <lineage>
        <taxon>Bacteria</taxon>
        <taxon>Pseudomonadati</taxon>
        <taxon>Pseudomonadota</taxon>
        <taxon>Alphaproteobacteria</taxon>
        <taxon>Hyphomicrobiales</taxon>
        <taxon>Methylobacteriaceae</taxon>
        <taxon>Methylobacterium</taxon>
    </lineage>
</organism>
<dbReference type="Proteomes" id="UP000663508">
    <property type="component" value="Chromosome"/>
</dbReference>
<proteinExistence type="predicted"/>
<evidence type="ECO:0000313" key="2">
    <source>
        <dbReference type="EMBL" id="BCM83614.1"/>
    </source>
</evidence>
<dbReference type="KEGG" id="mind:mvi_20750"/>